<feature type="domain" description="Hemerythrin-like" evidence="2">
    <location>
        <begin position="3"/>
        <end position="128"/>
    </location>
</feature>
<dbReference type="Gene3D" id="1.20.120.520">
    <property type="entry name" value="nmb1532 protein domain like"/>
    <property type="match status" value="1"/>
</dbReference>
<dbReference type="EMBL" id="CP113836">
    <property type="protein sequence ID" value="WAL69422.1"/>
    <property type="molecule type" value="Genomic_DNA"/>
</dbReference>
<sequence>MDAITLLRDDHRQVLEMLDRLESAPTVAGGASEEALRARKSLVTRLVIAESRHEAIEEQYFWPMVRESVPGGAELAARAEDQEYAAKQVLDALGKAEPGQSDFDEMAARIVRDGRRHIAFEQDEVWPKVVAAVDSSRLEELGEKMAAAKDRAPTRPHPETPSSARVQKTLGRMAAVADRLRDTITGRGKR</sequence>
<dbReference type="InterPro" id="IPR012312">
    <property type="entry name" value="Hemerythrin-like"/>
</dbReference>
<dbReference type="PANTHER" id="PTHR35585:SF1">
    <property type="entry name" value="HHE DOMAIN PROTEIN (AFU_ORTHOLOGUE AFUA_4G00730)"/>
    <property type="match status" value="1"/>
</dbReference>
<dbReference type="Proteomes" id="UP001163203">
    <property type="component" value="Chromosome"/>
</dbReference>
<evidence type="ECO:0000313" key="3">
    <source>
        <dbReference type="EMBL" id="WAL69422.1"/>
    </source>
</evidence>
<gene>
    <name evidence="3" type="ORF">ORV05_17155</name>
</gene>
<feature type="region of interest" description="Disordered" evidence="1">
    <location>
        <begin position="142"/>
        <end position="165"/>
    </location>
</feature>
<reference evidence="3" key="1">
    <citation type="submission" date="2022-11" db="EMBL/GenBank/DDBJ databases">
        <authorList>
            <person name="Mo P."/>
        </authorList>
    </citation>
    <scope>NUCLEOTIDE SEQUENCE</scope>
    <source>
        <strain evidence="3">HUAS 11-8</strain>
    </source>
</reference>
<protein>
    <submittedName>
        <fullName evidence="3">Hemerythrin domain-containing protein</fullName>
    </submittedName>
</protein>
<dbReference type="PANTHER" id="PTHR35585">
    <property type="entry name" value="HHE DOMAIN PROTEIN (AFU_ORTHOLOGUE AFUA_4G00730)"/>
    <property type="match status" value="1"/>
</dbReference>
<accession>A0ABY7BAM5</accession>
<dbReference type="RefSeq" id="WP_268759507.1">
    <property type="nucleotide sequence ID" value="NZ_CP113836.1"/>
</dbReference>
<organism evidence="3 4">
    <name type="scientific">Amycolatopsis cynarae</name>
    <dbReference type="NCBI Taxonomy" id="2995223"/>
    <lineage>
        <taxon>Bacteria</taxon>
        <taxon>Bacillati</taxon>
        <taxon>Actinomycetota</taxon>
        <taxon>Actinomycetes</taxon>
        <taxon>Pseudonocardiales</taxon>
        <taxon>Pseudonocardiaceae</taxon>
        <taxon>Amycolatopsis</taxon>
    </lineage>
</organism>
<name>A0ABY7BAM5_9PSEU</name>
<evidence type="ECO:0000259" key="2">
    <source>
        <dbReference type="Pfam" id="PF01814"/>
    </source>
</evidence>
<feature type="compositionally biased region" description="Basic and acidic residues" evidence="1">
    <location>
        <begin position="142"/>
        <end position="158"/>
    </location>
</feature>
<evidence type="ECO:0000256" key="1">
    <source>
        <dbReference type="SAM" id="MobiDB-lite"/>
    </source>
</evidence>
<dbReference type="Pfam" id="PF01814">
    <property type="entry name" value="Hemerythrin"/>
    <property type="match status" value="1"/>
</dbReference>
<evidence type="ECO:0000313" key="4">
    <source>
        <dbReference type="Proteomes" id="UP001163203"/>
    </source>
</evidence>
<dbReference type="CDD" id="cd12108">
    <property type="entry name" value="Hr-like"/>
    <property type="match status" value="1"/>
</dbReference>
<keyword evidence="4" id="KW-1185">Reference proteome</keyword>
<proteinExistence type="predicted"/>